<sequence length="242" mass="26314">MSSGPSPTNDPSGISKAAPFLTKLAHGSAPFITTFLLIHLSAPVLANVGGSNLSSQVMLLGREYYQTGFGERYLLLTPLAVHVASSISKRLVLPRNRPRKLSSVLSLTAYSALFIFLPIHFVTHRVNPTDPSAPIFAVGPAELDYEFVKVGLTKFPWRSWALYAGLVGCVALHAAEGLNVMRNTWFRSWAGPSAKTRRVLAGLAVLPVLSGLFAISREPLITFSSLAGRFEAAFTRSWVYRI</sequence>
<protein>
    <submittedName>
        <fullName evidence="1">Uncharacterized protein</fullName>
    </submittedName>
</protein>
<reference evidence="1" key="1">
    <citation type="journal article" date="2021" name="New Phytol.">
        <title>Evolutionary innovations through gain and loss of genes in the ectomycorrhizal Boletales.</title>
        <authorList>
            <person name="Wu G."/>
            <person name="Miyauchi S."/>
            <person name="Morin E."/>
            <person name="Kuo A."/>
            <person name="Drula E."/>
            <person name="Varga T."/>
            <person name="Kohler A."/>
            <person name="Feng B."/>
            <person name="Cao Y."/>
            <person name="Lipzen A."/>
            <person name="Daum C."/>
            <person name="Hundley H."/>
            <person name="Pangilinan J."/>
            <person name="Johnson J."/>
            <person name="Barry K."/>
            <person name="LaButti K."/>
            <person name="Ng V."/>
            <person name="Ahrendt S."/>
            <person name="Min B."/>
            <person name="Choi I.G."/>
            <person name="Park H."/>
            <person name="Plett J.M."/>
            <person name="Magnuson J."/>
            <person name="Spatafora J.W."/>
            <person name="Nagy L.G."/>
            <person name="Henrissat B."/>
            <person name="Grigoriev I.V."/>
            <person name="Yang Z.L."/>
            <person name="Xu J."/>
            <person name="Martin F.M."/>
        </authorList>
    </citation>
    <scope>NUCLEOTIDE SEQUENCE</scope>
    <source>
        <strain evidence="1">KUC20120723A-06</strain>
    </source>
</reference>
<keyword evidence="2" id="KW-1185">Reference proteome</keyword>
<evidence type="ECO:0000313" key="2">
    <source>
        <dbReference type="Proteomes" id="UP000790709"/>
    </source>
</evidence>
<evidence type="ECO:0000313" key="1">
    <source>
        <dbReference type="EMBL" id="KAH7920666.1"/>
    </source>
</evidence>
<name>A0ACB8B4M0_9AGAM</name>
<organism evidence="1 2">
    <name type="scientific">Leucogyrophana mollusca</name>
    <dbReference type="NCBI Taxonomy" id="85980"/>
    <lineage>
        <taxon>Eukaryota</taxon>
        <taxon>Fungi</taxon>
        <taxon>Dikarya</taxon>
        <taxon>Basidiomycota</taxon>
        <taxon>Agaricomycotina</taxon>
        <taxon>Agaricomycetes</taxon>
        <taxon>Agaricomycetidae</taxon>
        <taxon>Boletales</taxon>
        <taxon>Boletales incertae sedis</taxon>
        <taxon>Leucogyrophana</taxon>
    </lineage>
</organism>
<accession>A0ACB8B4M0</accession>
<comment type="caution">
    <text evidence="1">The sequence shown here is derived from an EMBL/GenBank/DDBJ whole genome shotgun (WGS) entry which is preliminary data.</text>
</comment>
<dbReference type="EMBL" id="MU266565">
    <property type="protein sequence ID" value="KAH7920666.1"/>
    <property type="molecule type" value="Genomic_DNA"/>
</dbReference>
<gene>
    <name evidence="1" type="ORF">BV22DRAFT_1020802</name>
</gene>
<dbReference type="Proteomes" id="UP000790709">
    <property type="component" value="Unassembled WGS sequence"/>
</dbReference>
<proteinExistence type="predicted"/>